<dbReference type="InterPro" id="IPR016047">
    <property type="entry name" value="M23ase_b-sheet_dom"/>
</dbReference>
<feature type="domain" description="DUF5930" evidence="4">
    <location>
        <begin position="1"/>
        <end position="323"/>
    </location>
</feature>
<evidence type="ECO:0000259" key="4">
    <source>
        <dbReference type="Pfam" id="PF19353"/>
    </source>
</evidence>
<name>A0A6B3RI50_9RHOB</name>
<dbReference type="PANTHER" id="PTHR21666">
    <property type="entry name" value="PEPTIDASE-RELATED"/>
    <property type="match status" value="1"/>
</dbReference>
<dbReference type="EMBL" id="JAAIKE010000001">
    <property type="protein sequence ID" value="NEX45091.1"/>
    <property type="molecule type" value="Genomic_DNA"/>
</dbReference>
<comment type="caution">
    <text evidence="5">The sequence shown here is derived from an EMBL/GenBank/DDBJ whole genome shotgun (WGS) entry which is preliminary data.</text>
</comment>
<evidence type="ECO:0000313" key="5">
    <source>
        <dbReference type="EMBL" id="NEX45091.1"/>
    </source>
</evidence>
<dbReference type="InterPro" id="IPR011055">
    <property type="entry name" value="Dup_hybrid_motif"/>
</dbReference>
<dbReference type="CDD" id="cd12797">
    <property type="entry name" value="M23_peptidase"/>
    <property type="match status" value="1"/>
</dbReference>
<proteinExistence type="predicted"/>
<accession>A0A6B3RI50</accession>
<dbReference type="Pfam" id="PF19353">
    <property type="entry name" value="DUF5930"/>
    <property type="match status" value="1"/>
</dbReference>
<keyword evidence="2" id="KW-0472">Membrane</keyword>
<protein>
    <submittedName>
        <fullName evidence="5">Peptidoglycan DD-metalloendopeptidase family protein</fullName>
    </submittedName>
</protein>
<feature type="coiled-coil region" evidence="1">
    <location>
        <begin position="114"/>
        <end position="155"/>
    </location>
</feature>
<dbReference type="Gene3D" id="2.70.70.10">
    <property type="entry name" value="Glucose Permease (Domain IIA)"/>
    <property type="match status" value="1"/>
</dbReference>
<keyword evidence="2" id="KW-1133">Transmembrane helix</keyword>
<dbReference type="InterPro" id="IPR050570">
    <property type="entry name" value="Cell_wall_metabolism_enzyme"/>
</dbReference>
<dbReference type="AlphaFoldDB" id="A0A6B3RI50"/>
<feature type="domain" description="M23ase beta-sheet core" evidence="3">
    <location>
        <begin position="340"/>
        <end position="435"/>
    </location>
</feature>
<sequence>MLTRLTYRINLGLERYFPEQRLFLKSDSETRFIRLRPATQAVAIAGGTVVLGWTILATAIILMESISAGSGRDQAMRQQVLYEQRLNALSQDRDARADEAAGAQERFNLALAQVAEMQNRLLASEDRRRELETGIDVIQNTLRRTIKERDEARAQAEAAGVMVVAENGVKKTDAGRAKDAMATVDILADALSATAQERDLMQGAAAKSAERVEAVLAEKKALQTRNNEIFAKLEEAVSVSMEPLDKMFRAAGMSPDELLSQVRRGYSGQGGPLTPLTLSTKGSVSNPDEQRANAILQGLDRMNLYRLAAFKAPFAMPVKGNFRWTSGFGTRNDPKGMGRRMHEGTDMAGAYGLPILSTADGVVTHAGWSSGYGRLVKIRHEFGIETRYAHLSAIRVKVGDRVSRGEQIGDMGNSGRSTGTHLHYEIRIGGRAVNPMTFIKAANHVF</sequence>
<keyword evidence="6" id="KW-1185">Reference proteome</keyword>
<evidence type="ECO:0000256" key="1">
    <source>
        <dbReference type="SAM" id="Coils"/>
    </source>
</evidence>
<keyword evidence="1" id="KW-0175">Coiled coil</keyword>
<evidence type="ECO:0000256" key="2">
    <source>
        <dbReference type="SAM" id="Phobius"/>
    </source>
</evidence>
<organism evidence="5 6">
    <name type="scientific">Pseudotabrizicola algicola</name>
    <dbReference type="NCBI Taxonomy" id="2709381"/>
    <lineage>
        <taxon>Bacteria</taxon>
        <taxon>Pseudomonadati</taxon>
        <taxon>Pseudomonadota</taxon>
        <taxon>Alphaproteobacteria</taxon>
        <taxon>Rhodobacterales</taxon>
        <taxon>Paracoccaceae</taxon>
        <taxon>Pseudotabrizicola</taxon>
    </lineage>
</organism>
<gene>
    <name evidence="5" type="ORF">G3572_02665</name>
</gene>
<keyword evidence="2" id="KW-0812">Transmembrane</keyword>
<dbReference type="PANTHER" id="PTHR21666:SF270">
    <property type="entry name" value="MUREIN HYDROLASE ACTIVATOR ENVC"/>
    <property type="match status" value="1"/>
</dbReference>
<feature type="transmembrane region" description="Helical" evidence="2">
    <location>
        <begin position="41"/>
        <end position="63"/>
    </location>
</feature>
<dbReference type="Pfam" id="PF01551">
    <property type="entry name" value="Peptidase_M23"/>
    <property type="match status" value="1"/>
</dbReference>
<reference evidence="5 6" key="1">
    <citation type="submission" date="2020-02" db="EMBL/GenBank/DDBJ databases">
        <title>Rhodobacter algicola sp. nov., isolated from microalga culture.</title>
        <authorList>
            <person name="Park C.-Y."/>
        </authorList>
    </citation>
    <scope>NUCLEOTIDE SEQUENCE [LARGE SCALE GENOMIC DNA]</scope>
    <source>
        <strain evidence="5 6">ETT8</strain>
    </source>
</reference>
<dbReference type="InterPro" id="IPR045974">
    <property type="entry name" value="DUF5930"/>
</dbReference>
<evidence type="ECO:0000313" key="6">
    <source>
        <dbReference type="Proteomes" id="UP000481421"/>
    </source>
</evidence>
<dbReference type="SUPFAM" id="SSF51261">
    <property type="entry name" value="Duplicated hybrid motif"/>
    <property type="match status" value="1"/>
</dbReference>
<dbReference type="Proteomes" id="UP000481421">
    <property type="component" value="Unassembled WGS sequence"/>
</dbReference>
<evidence type="ECO:0000259" key="3">
    <source>
        <dbReference type="Pfam" id="PF01551"/>
    </source>
</evidence>
<dbReference type="RefSeq" id="WP_164609112.1">
    <property type="nucleotide sequence ID" value="NZ_JAAIKE010000001.1"/>
</dbReference>
<dbReference type="FunFam" id="2.70.70.10:FF:000006">
    <property type="entry name" value="M23 family peptidase"/>
    <property type="match status" value="1"/>
</dbReference>
<dbReference type="GO" id="GO:0004222">
    <property type="term" value="F:metalloendopeptidase activity"/>
    <property type="evidence" value="ECO:0007669"/>
    <property type="project" value="TreeGrafter"/>
</dbReference>